<keyword evidence="1" id="KW-1133">Transmembrane helix</keyword>
<organism evidence="2 3">
    <name type="scientific">Diploptera punctata</name>
    <name type="common">Pacific beetle cockroach</name>
    <dbReference type="NCBI Taxonomy" id="6984"/>
    <lineage>
        <taxon>Eukaryota</taxon>
        <taxon>Metazoa</taxon>
        <taxon>Ecdysozoa</taxon>
        <taxon>Arthropoda</taxon>
        <taxon>Hexapoda</taxon>
        <taxon>Insecta</taxon>
        <taxon>Pterygota</taxon>
        <taxon>Neoptera</taxon>
        <taxon>Polyneoptera</taxon>
        <taxon>Dictyoptera</taxon>
        <taxon>Blattodea</taxon>
        <taxon>Blaberoidea</taxon>
        <taxon>Blaberidae</taxon>
        <taxon>Diplopterinae</taxon>
        <taxon>Diploptera</taxon>
    </lineage>
</organism>
<reference evidence="2" key="2">
    <citation type="submission" date="2023-05" db="EMBL/GenBank/DDBJ databases">
        <authorList>
            <person name="Fouks B."/>
        </authorList>
    </citation>
    <scope>NUCLEOTIDE SEQUENCE</scope>
    <source>
        <strain evidence="2">Stay&amp;Tobe</strain>
        <tissue evidence="2">Testes</tissue>
    </source>
</reference>
<name>A0AAD7Z9D9_DIPPU</name>
<comment type="caution">
    <text evidence="2">The sequence shown here is derived from an EMBL/GenBank/DDBJ whole genome shotgun (WGS) entry which is preliminary data.</text>
</comment>
<feature type="transmembrane region" description="Helical" evidence="1">
    <location>
        <begin position="57"/>
        <end position="78"/>
    </location>
</feature>
<protein>
    <submittedName>
        <fullName evidence="2">Uncharacterized protein</fullName>
    </submittedName>
</protein>
<accession>A0AAD7Z9D9</accession>
<feature type="transmembrane region" description="Helical" evidence="1">
    <location>
        <begin position="27"/>
        <end position="45"/>
    </location>
</feature>
<keyword evidence="1" id="KW-0472">Membrane</keyword>
<evidence type="ECO:0000313" key="3">
    <source>
        <dbReference type="Proteomes" id="UP001233999"/>
    </source>
</evidence>
<feature type="non-terminal residue" evidence="2">
    <location>
        <position position="91"/>
    </location>
</feature>
<dbReference type="EMBL" id="JASPKZ010009810">
    <property type="protein sequence ID" value="KAJ9576017.1"/>
    <property type="molecule type" value="Genomic_DNA"/>
</dbReference>
<evidence type="ECO:0000313" key="2">
    <source>
        <dbReference type="EMBL" id="KAJ9576017.1"/>
    </source>
</evidence>
<gene>
    <name evidence="2" type="ORF">L9F63_007117</name>
</gene>
<keyword evidence="1" id="KW-0812">Transmembrane</keyword>
<dbReference type="AlphaFoldDB" id="A0AAD7Z9D9"/>
<evidence type="ECO:0000256" key="1">
    <source>
        <dbReference type="SAM" id="Phobius"/>
    </source>
</evidence>
<reference evidence="2" key="1">
    <citation type="journal article" date="2023" name="IScience">
        <title>Live-bearing cockroach genome reveals convergent evolutionary mechanisms linked to viviparity in insects and beyond.</title>
        <authorList>
            <person name="Fouks B."/>
            <person name="Harrison M.C."/>
            <person name="Mikhailova A.A."/>
            <person name="Marchal E."/>
            <person name="English S."/>
            <person name="Carruthers M."/>
            <person name="Jennings E.C."/>
            <person name="Chiamaka E.L."/>
            <person name="Frigard R.A."/>
            <person name="Pippel M."/>
            <person name="Attardo G.M."/>
            <person name="Benoit J.B."/>
            <person name="Bornberg-Bauer E."/>
            <person name="Tobe S.S."/>
        </authorList>
    </citation>
    <scope>NUCLEOTIDE SEQUENCE</scope>
    <source>
        <strain evidence="2">Stay&amp;Tobe</strain>
    </source>
</reference>
<feature type="non-terminal residue" evidence="2">
    <location>
        <position position="1"/>
    </location>
</feature>
<proteinExistence type="predicted"/>
<sequence>NIRYEWLVIYLENITAWWIDLSFVNSLLGHNVMFIIILLSCPPFGRSIPLLMSEAYLFFFCFLSISSSTTDLLGLMWLHRSPFSLLVSVIL</sequence>
<keyword evidence="3" id="KW-1185">Reference proteome</keyword>
<dbReference type="Proteomes" id="UP001233999">
    <property type="component" value="Unassembled WGS sequence"/>
</dbReference>